<comment type="caution">
    <text evidence="1">The sequence shown here is derived from an EMBL/GenBank/DDBJ whole genome shotgun (WGS) entry which is preliminary data.</text>
</comment>
<name>A0A0N1EL42_9GAMM</name>
<organism evidence="1 2">
    <name type="scientific">Pseudoalteromonas porphyrae</name>
    <dbReference type="NCBI Taxonomy" id="187330"/>
    <lineage>
        <taxon>Bacteria</taxon>
        <taxon>Pseudomonadati</taxon>
        <taxon>Pseudomonadota</taxon>
        <taxon>Gammaproteobacteria</taxon>
        <taxon>Alteromonadales</taxon>
        <taxon>Pseudoalteromonadaceae</taxon>
        <taxon>Pseudoalteromonas</taxon>
    </lineage>
</organism>
<accession>A0A0N1EL42</accession>
<dbReference type="AlphaFoldDB" id="A0A0N1EL42"/>
<dbReference type="OrthoDB" id="9815903at2"/>
<sequence>MASGSPWISTTTQEMVVDGYKTSPGIVWIDLSKVPNEIVSYHTIGKVWASDLSFYEKLAYHRSVWAREVLIKGHIPQEAMTLIHDGK</sequence>
<protein>
    <submittedName>
        <fullName evidence="1">Uncharacterized protein</fullName>
    </submittedName>
</protein>
<proteinExistence type="predicted"/>
<dbReference type="Proteomes" id="UP000037848">
    <property type="component" value="Unassembled WGS sequence"/>
</dbReference>
<evidence type="ECO:0000313" key="2">
    <source>
        <dbReference type="Proteomes" id="UP000037848"/>
    </source>
</evidence>
<evidence type="ECO:0000313" key="1">
    <source>
        <dbReference type="EMBL" id="KPH63467.1"/>
    </source>
</evidence>
<reference evidence="1 2" key="1">
    <citation type="submission" date="2015-08" db="EMBL/GenBank/DDBJ databases">
        <title>Draft Genome Sequence of Pseudoalteromonas porphyrae UCD-SED14.</title>
        <authorList>
            <person name="Coil D.A."/>
            <person name="Jospin G."/>
            <person name="Lee R.D."/>
            <person name="Eisen J.A."/>
        </authorList>
    </citation>
    <scope>NUCLEOTIDE SEQUENCE [LARGE SCALE GENOMIC DNA]</scope>
    <source>
        <strain evidence="1 2">UCD-SED14</strain>
    </source>
</reference>
<dbReference type="EMBL" id="LHPH01000008">
    <property type="protein sequence ID" value="KPH63467.1"/>
    <property type="molecule type" value="Genomic_DNA"/>
</dbReference>
<dbReference type="RefSeq" id="WP_054204979.1">
    <property type="nucleotide sequence ID" value="NZ_LHPH01000008.1"/>
</dbReference>
<dbReference type="PATRIC" id="fig|187330.3.peg.3936"/>
<gene>
    <name evidence="1" type="ORF">ADS77_09290</name>
</gene>
<keyword evidence="2" id="KW-1185">Reference proteome</keyword>